<evidence type="ECO:0000313" key="2">
    <source>
        <dbReference type="EMBL" id="MFB9898112.1"/>
    </source>
</evidence>
<evidence type="ECO:0000259" key="1">
    <source>
        <dbReference type="Pfam" id="PF09820"/>
    </source>
</evidence>
<dbReference type="InterPro" id="IPR012547">
    <property type="entry name" value="PDDEXK_9"/>
</dbReference>
<dbReference type="Pfam" id="PF08011">
    <property type="entry name" value="PDDEXK_9"/>
    <property type="match status" value="1"/>
</dbReference>
<protein>
    <submittedName>
        <fullName evidence="2">AAA family ATPase</fullName>
    </submittedName>
</protein>
<comment type="caution">
    <text evidence="2">The sequence shown here is derived from an EMBL/GenBank/DDBJ whole genome shotgun (WGS) entry which is preliminary data.</text>
</comment>
<keyword evidence="3" id="KW-1185">Reference proteome</keyword>
<dbReference type="EMBL" id="JBHLZF010000002">
    <property type="protein sequence ID" value="MFB9898112.1"/>
    <property type="molecule type" value="Genomic_DNA"/>
</dbReference>
<gene>
    <name evidence="2" type="ORF">ACFFK8_10005</name>
</gene>
<reference evidence="2 3" key="1">
    <citation type="submission" date="2024-09" db="EMBL/GenBank/DDBJ databases">
        <authorList>
            <person name="Sun Q."/>
            <person name="Mori K."/>
        </authorList>
    </citation>
    <scope>NUCLEOTIDE SEQUENCE [LARGE SCALE GENOMIC DNA]</scope>
    <source>
        <strain evidence="2 3">ATCC 51272</strain>
    </source>
</reference>
<dbReference type="InterPro" id="IPR018631">
    <property type="entry name" value="AAA-ATPase-like_dom"/>
</dbReference>
<name>A0ABV5ZL42_9BACT</name>
<sequence>MDTKKYPIGIQNFESLIADGYTYVDKTEMVYRLASMGRYYFLSRPRRFGKSLLISTLEAYFAGRKDLFQGLAIEQLEKEWTQYPVLHLDLNNQKYDSPESLVQILDVNVAAWEDRYGRNERESTLSLRFAGVIQRAYEQTGQRVVVLVDEYDKPLLQAIGNENLQAEFRATLKAFYSVLKTQDRYIRLGFLTGVTKFGKVSVFSDLNNLFDLSMDERYQALCGITEEEIHRYFEPTLHQLAGKNRITYEEACDRLKRRYDGYHFVEGGVGIYNPFSLLCTLDTLKFGSYWFETGTPSYLVELLKQDGYPLPNLTEEQVSADFLNSIDSVSQNPIPVIYQSGYLTIRSYDEEFQLYRLGFPNQEVEEGFMRYLLPFYTHVTAGESVFSIAKFVQDVRQGRPEQFMQRMETMFADTDYKIVGDSELYFQNVFYLVMKMMGFYTKVERPTSGGRMDMVIETPDYVYILEFKLDGTPQQALQQIETRGYARPFAMDKRRVFRIGVNFSKQKRCIDGWEIAG</sequence>
<accession>A0ABV5ZL42</accession>
<feature type="domain" description="AAA-ATPase-like" evidence="1">
    <location>
        <begin position="7"/>
        <end position="203"/>
    </location>
</feature>
<proteinExistence type="predicted"/>
<organism evidence="2 3">
    <name type="scientific">Hallella seregens ATCC 51272</name>
    <dbReference type="NCBI Taxonomy" id="1336250"/>
    <lineage>
        <taxon>Bacteria</taxon>
        <taxon>Pseudomonadati</taxon>
        <taxon>Bacteroidota</taxon>
        <taxon>Bacteroidia</taxon>
        <taxon>Bacteroidales</taxon>
        <taxon>Prevotellaceae</taxon>
        <taxon>Hallella</taxon>
    </lineage>
</organism>
<dbReference type="PANTHER" id="PTHR34825">
    <property type="entry name" value="CONSERVED PROTEIN, WITH A WEAK D-GALACTARATE DEHYDRATASE/ALTRONATE HYDROLASE DOMAIN"/>
    <property type="match status" value="1"/>
</dbReference>
<dbReference type="InterPro" id="IPR027417">
    <property type="entry name" value="P-loop_NTPase"/>
</dbReference>
<dbReference type="Pfam" id="PF09820">
    <property type="entry name" value="AAA-ATPase_like"/>
    <property type="match status" value="1"/>
</dbReference>
<evidence type="ECO:0000313" key="3">
    <source>
        <dbReference type="Proteomes" id="UP001589688"/>
    </source>
</evidence>
<dbReference type="PANTHER" id="PTHR34825:SF1">
    <property type="entry name" value="AAA-ATPASE-LIKE DOMAIN-CONTAINING PROTEIN"/>
    <property type="match status" value="1"/>
</dbReference>
<dbReference type="SUPFAM" id="SSF52540">
    <property type="entry name" value="P-loop containing nucleoside triphosphate hydrolases"/>
    <property type="match status" value="1"/>
</dbReference>
<dbReference type="RefSeq" id="WP_390183254.1">
    <property type="nucleotide sequence ID" value="NZ_JBHLZF010000002.1"/>
</dbReference>
<dbReference type="Proteomes" id="UP001589688">
    <property type="component" value="Unassembled WGS sequence"/>
</dbReference>